<dbReference type="PANTHER" id="PTHR15032">
    <property type="entry name" value="N-ACYL-PHOSPHATIDYLETHANOLAMINE-HYDROLYZING PHOSPHOLIPASE D"/>
    <property type="match status" value="1"/>
</dbReference>
<organism evidence="3 4">
    <name type="scientific">Vibrio nereis</name>
    <dbReference type="NCBI Taxonomy" id="693"/>
    <lineage>
        <taxon>Bacteria</taxon>
        <taxon>Pseudomonadati</taxon>
        <taxon>Pseudomonadota</taxon>
        <taxon>Gammaproteobacteria</taxon>
        <taxon>Vibrionales</taxon>
        <taxon>Vibrionaceae</taxon>
        <taxon>Vibrio</taxon>
    </lineage>
</organism>
<dbReference type="Proteomes" id="UP000037515">
    <property type="component" value="Unassembled WGS sequence"/>
</dbReference>
<evidence type="ECO:0000259" key="2">
    <source>
        <dbReference type="Pfam" id="PF12706"/>
    </source>
</evidence>
<proteinExistence type="predicted"/>
<reference evidence="4" key="1">
    <citation type="submission" date="2015-08" db="EMBL/GenBank/DDBJ databases">
        <title>Vibrio galatheae sp. nov., a novel member of the Vibrionaceae family isolated from the Solomon Islands.</title>
        <authorList>
            <person name="Giubergia S."/>
            <person name="Machado H."/>
            <person name="Mateiu R.V."/>
            <person name="Gram L."/>
        </authorList>
    </citation>
    <scope>NUCLEOTIDE SEQUENCE [LARGE SCALE GENOMIC DNA]</scope>
    <source>
        <strain evidence="4">DSM 19584</strain>
    </source>
</reference>
<feature type="chain" id="PRO_5005600099" evidence="1">
    <location>
        <begin position="21"/>
        <end position="353"/>
    </location>
</feature>
<accession>A0A0M0HPG2</accession>
<dbReference type="InterPro" id="IPR036866">
    <property type="entry name" value="RibonucZ/Hydroxyglut_hydro"/>
</dbReference>
<dbReference type="EMBL" id="LHPJ01000007">
    <property type="protein sequence ID" value="KOO03772.1"/>
    <property type="molecule type" value="Genomic_DNA"/>
</dbReference>
<feature type="domain" description="Metallo-beta-lactamase" evidence="2">
    <location>
        <begin position="95"/>
        <end position="289"/>
    </location>
</feature>
<dbReference type="Pfam" id="PF12706">
    <property type="entry name" value="Lactamase_B_2"/>
    <property type="match status" value="1"/>
</dbReference>
<evidence type="ECO:0000256" key="1">
    <source>
        <dbReference type="SAM" id="SignalP"/>
    </source>
</evidence>
<keyword evidence="4" id="KW-1185">Reference proteome</keyword>
<feature type="signal peptide" evidence="1">
    <location>
        <begin position="1"/>
        <end position="20"/>
    </location>
</feature>
<evidence type="ECO:0000313" key="4">
    <source>
        <dbReference type="Proteomes" id="UP000037515"/>
    </source>
</evidence>
<gene>
    <name evidence="3" type="ORF">AKJ17_10570</name>
</gene>
<dbReference type="PANTHER" id="PTHR15032:SF4">
    <property type="entry name" value="N-ACYL-PHOSPHATIDYLETHANOLAMINE-HYDROLYZING PHOSPHOLIPASE D"/>
    <property type="match status" value="1"/>
</dbReference>
<dbReference type="OrthoDB" id="9805728at2"/>
<keyword evidence="1" id="KW-0732">Signal</keyword>
<evidence type="ECO:0000313" key="3">
    <source>
        <dbReference type="EMBL" id="KOO03772.1"/>
    </source>
</evidence>
<dbReference type="STRING" id="693.AKJ17_10570"/>
<dbReference type="PATRIC" id="fig|693.5.peg.2163"/>
<dbReference type="GO" id="GO:0005737">
    <property type="term" value="C:cytoplasm"/>
    <property type="evidence" value="ECO:0007669"/>
    <property type="project" value="TreeGrafter"/>
</dbReference>
<dbReference type="SUPFAM" id="SSF56281">
    <property type="entry name" value="Metallo-hydrolase/oxidoreductase"/>
    <property type="match status" value="1"/>
</dbReference>
<dbReference type="AlphaFoldDB" id="A0A0M0HPG2"/>
<sequence>MKWIIAIVFGSLLMAIPSMQNENGKFHNSETRYSSSLGDTAKIVLAFLTAPKVDRTPDDLLPIKPIAADQLCSANEDCLFRLGHSTLLMKIDGLWVLTDPVLSERASPVQWAGPKRFHPSPISAEDLPLIDVVVISHDHYDHLDKNTIQTIQDKVGVFITPLKVGSHLQRWGVSHDNIIELDWWQTTTIKGVELIATPSQHFSGRSLFDRDTTLWSSWVIIGNQRRIFFSGDSGYFSGFKEIGERYGPFDFTLIEAGAYNRLWQTIHMMPEESVKAHLDLRGKVMIPIHNGTFDLSMHAWHEPLSRVSDIAAKRDVQILTPIFGEQVLLDNPVANSGWWQAPPDFSQLETAKY</sequence>
<dbReference type="GO" id="GO:0016787">
    <property type="term" value="F:hydrolase activity"/>
    <property type="evidence" value="ECO:0007669"/>
    <property type="project" value="UniProtKB-KW"/>
</dbReference>
<protein>
    <submittedName>
        <fullName evidence="3">Hydrolase</fullName>
    </submittedName>
</protein>
<keyword evidence="3" id="KW-0378">Hydrolase</keyword>
<dbReference type="Gene3D" id="3.60.15.10">
    <property type="entry name" value="Ribonuclease Z/Hydroxyacylglutathione hydrolase-like"/>
    <property type="match status" value="1"/>
</dbReference>
<dbReference type="InterPro" id="IPR001279">
    <property type="entry name" value="Metallo-B-lactamas"/>
</dbReference>
<comment type="caution">
    <text evidence="3">The sequence shown here is derived from an EMBL/GenBank/DDBJ whole genome shotgun (WGS) entry which is preliminary data.</text>
</comment>
<name>A0A0M0HPG2_VIBNE</name>